<evidence type="ECO:0000313" key="2">
    <source>
        <dbReference type="EMBL" id="QNO57936.1"/>
    </source>
</evidence>
<gene>
    <name evidence="2" type="ORF">LHHCGPCL_00001</name>
</gene>
<dbReference type="InterPro" id="IPR012347">
    <property type="entry name" value="Ferritin-like"/>
</dbReference>
<dbReference type="CDD" id="cd01045">
    <property type="entry name" value="Ferritin_like_AB"/>
    <property type="match status" value="1"/>
</dbReference>
<dbReference type="PANTHER" id="PTHR33531">
    <property type="entry name" value="RUBRERYTHRIN SUBFAMILY"/>
    <property type="match status" value="1"/>
</dbReference>
<reference evidence="2" key="1">
    <citation type="submission" date="2020-06" db="EMBL/GenBank/DDBJ databases">
        <title>Unique genomic features of the anaerobic methanotrophic archaea.</title>
        <authorList>
            <person name="Chadwick G.L."/>
            <person name="Skennerton C.T."/>
            <person name="Laso-Perez R."/>
            <person name="Leu A.O."/>
            <person name="Speth D.R."/>
            <person name="Yu H."/>
            <person name="Morgan-Lang C."/>
            <person name="Hatzenpichler R."/>
            <person name="Goudeau D."/>
            <person name="Malmstrom R."/>
            <person name="Brazelton W.J."/>
            <person name="Woyke T."/>
            <person name="Hallam S.J."/>
            <person name="Tyson G.W."/>
            <person name="Wegener G."/>
            <person name="Boetius A."/>
            <person name="Orphan V."/>
        </authorList>
    </citation>
    <scope>NUCLEOTIDE SEQUENCE</scope>
</reference>
<dbReference type="InterPro" id="IPR009078">
    <property type="entry name" value="Ferritin-like_SF"/>
</dbReference>
<dbReference type="AlphaFoldDB" id="A0A7G9ZCF2"/>
<dbReference type="EMBL" id="MT631708">
    <property type="protein sequence ID" value="QNO57936.1"/>
    <property type="molecule type" value="Genomic_DNA"/>
</dbReference>
<evidence type="ECO:0000259" key="1">
    <source>
        <dbReference type="Pfam" id="PF02915"/>
    </source>
</evidence>
<dbReference type="Gene3D" id="1.20.1260.10">
    <property type="match status" value="1"/>
</dbReference>
<accession>A0A7G9ZCF2</accession>
<protein>
    <recommendedName>
        <fullName evidence="1">Rubrerythrin diiron-binding domain-containing protein</fullName>
    </recommendedName>
</protein>
<organism evidence="2">
    <name type="scientific">Candidatus Methanophaga sp. ANME-1 ERB7</name>
    <dbReference type="NCBI Taxonomy" id="2759913"/>
    <lineage>
        <taxon>Archaea</taxon>
        <taxon>Methanobacteriati</taxon>
        <taxon>Methanobacteriota</taxon>
        <taxon>Stenosarchaea group</taxon>
        <taxon>Methanomicrobia</taxon>
        <taxon>Candidatus Methanophagales</taxon>
        <taxon>Candidatus Methanophagaceae</taxon>
        <taxon>Candidatus Methanophaga</taxon>
    </lineage>
</organism>
<dbReference type="GO" id="GO:0046872">
    <property type="term" value="F:metal ion binding"/>
    <property type="evidence" value="ECO:0007669"/>
    <property type="project" value="InterPro"/>
</dbReference>
<name>A0A7G9ZCF2_9EURY</name>
<proteinExistence type="predicted"/>
<dbReference type="Pfam" id="PF02915">
    <property type="entry name" value="Rubrerythrin"/>
    <property type="match status" value="1"/>
</dbReference>
<dbReference type="PANTHER" id="PTHR33531:SF7">
    <property type="entry name" value="HYPOTHETICAL MEMBRANE PROTEIN, CONSERVED"/>
    <property type="match status" value="1"/>
</dbReference>
<feature type="domain" description="Rubrerythrin diiron-binding" evidence="1">
    <location>
        <begin position="8"/>
        <end position="145"/>
    </location>
</feature>
<dbReference type="GO" id="GO:0016491">
    <property type="term" value="F:oxidoreductase activity"/>
    <property type="evidence" value="ECO:0007669"/>
    <property type="project" value="InterPro"/>
</dbReference>
<sequence>MSEERLKALEIAMELEEEGKKFYMDASKKATNAFAKEMFGSLAKDEDMHLEKVKAIYKKLKEERAWPKMVTAIGDVVKTKAVFPEDVKDLTEEDISESVNVLGIGMEMEQKSILFYNELAEKATDPFEARFYLALAHEERGHYLSLWDSREYLEDPAG</sequence>
<dbReference type="SUPFAM" id="SSF47240">
    <property type="entry name" value="Ferritin-like"/>
    <property type="match status" value="1"/>
</dbReference>
<dbReference type="InterPro" id="IPR003251">
    <property type="entry name" value="Rr_diiron-bd_dom"/>
</dbReference>